<comment type="subcellular location">
    <subcellularLocation>
        <location evidence="2">Cell membrane</location>
        <topology evidence="2">Single-pass type II membrane protein</topology>
    </subcellularLocation>
    <subcellularLocation>
        <location evidence="7">Membrane</location>
        <topology evidence="7">Single-pass type II membrane protein</topology>
    </subcellularLocation>
</comment>
<feature type="active site" evidence="6">
    <location>
        <position position="145"/>
    </location>
</feature>
<dbReference type="KEGG" id="krh:KRH_10680"/>
<dbReference type="STRING" id="378753.KRH_10680"/>
<evidence type="ECO:0000256" key="1">
    <source>
        <dbReference type="ARBA" id="ARBA00000677"/>
    </source>
</evidence>
<dbReference type="PROSITE" id="PS00761">
    <property type="entry name" value="SPASE_I_3"/>
    <property type="match status" value="1"/>
</dbReference>
<keyword evidence="11" id="KW-1185">Reference proteome</keyword>
<sequence>MAEQQDPGIAGTPDPAGSARSEGSRAARRRGRGVGSEPGSAWGAVKEVLIVAVLAVVIAFVAKTFLVRGYYIPSGSMEQTLELDDRIFVNVLGARTGHVDRGDIVVFDDTQGWLPEAPAARTNPVRQGMEFVGLLPDSSQQALVKRVIGVGGDHVTCCDASGKVSVNGKALDEPYLYPGAAPSDFPFDVTVPEGKVFVLGDHRNASADSRFHIETNTQFVSEEDIVGTAFVIAWPLDRFQFLHNPEETFEDVPAPGSR</sequence>
<dbReference type="HOGENOM" id="CLU_028723_0_0_11"/>
<gene>
    <name evidence="10" type="primary">lepB</name>
    <name evidence="10" type="ordered locus">KRH_10680</name>
</gene>
<evidence type="ECO:0000256" key="3">
    <source>
        <dbReference type="ARBA" id="ARBA00009370"/>
    </source>
</evidence>
<evidence type="ECO:0000256" key="6">
    <source>
        <dbReference type="PIRSR" id="PIRSR600223-1"/>
    </source>
</evidence>
<evidence type="ECO:0000256" key="5">
    <source>
        <dbReference type="ARBA" id="ARBA00022801"/>
    </source>
</evidence>
<keyword evidence="7" id="KW-0472">Membrane</keyword>
<evidence type="ECO:0000256" key="4">
    <source>
        <dbReference type="ARBA" id="ARBA00013208"/>
    </source>
</evidence>
<keyword evidence="7" id="KW-0812">Transmembrane</keyword>
<dbReference type="GO" id="GO:0006465">
    <property type="term" value="P:signal peptide processing"/>
    <property type="evidence" value="ECO:0007669"/>
    <property type="project" value="InterPro"/>
</dbReference>
<feature type="active site" evidence="6">
    <location>
        <position position="76"/>
    </location>
</feature>
<dbReference type="GO" id="GO:0004252">
    <property type="term" value="F:serine-type endopeptidase activity"/>
    <property type="evidence" value="ECO:0007669"/>
    <property type="project" value="InterPro"/>
</dbReference>
<evidence type="ECO:0000313" key="10">
    <source>
        <dbReference type="EMBL" id="BAG29415.1"/>
    </source>
</evidence>
<dbReference type="AlphaFoldDB" id="B2GFY7"/>
<evidence type="ECO:0000313" key="11">
    <source>
        <dbReference type="Proteomes" id="UP000008838"/>
    </source>
</evidence>
<dbReference type="RefSeq" id="WP_012398136.1">
    <property type="nucleotide sequence ID" value="NC_010617.1"/>
</dbReference>
<feature type="domain" description="Peptidase S26" evidence="9">
    <location>
        <begin position="46"/>
        <end position="234"/>
    </location>
</feature>
<dbReference type="InterPro" id="IPR036286">
    <property type="entry name" value="LexA/Signal_pep-like_sf"/>
</dbReference>
<proteinExistence type="inferred from homology"/>
<dbReference type="InterPro" id="IPR000223">
    <property type="entry name" value="Pept_S26A_signal_pept_1"/>
</dbReference>
<evidence type="ECO:0000256" key="7">
    <source>
        <dbReference type="RuleBase" id="RU362042"/>
    </source>
</evidence>
<keyword evidence="7" id="KW-0645">Protease</keyword>
<dbReference type="EMBL" id="AP009152">
    <property type="protein sequence ID" value="BAG29415.1"/>
    <property type="molecule type" value="Genomic_DNA"/>
</dbReference>
<dbReference type="MEROPS" id="S26.025"/>
<comment type="similarity">
    <text evidence="3 7">Belongs to the peptidase S26 family.</text>
</comment>
<evidence type="ECO:0000256" key="8">
    <source>
        <dbReference type="SAM" id="MobiDB-lite"/>
    </source>
</evidence>
<dbReference type="PANTHER" id="PTHR43390:SF1">
    <property type="entry name" value="CHLOROPLAST PROCESSING PEPTIDASE"/>
    <property type="match status" value="1"/>
</dbReference>
<dbReference type="SUPFAM" id="SSF51306">
    <property type="entry name" value="LexA/Signal peptidase"/>
    <property type="match status" value="1"/>
</dbReference>
<dbReference type="GO" id="GO:0009003">
    <property type="term" value="F:signal peptidase activity"/>
    <property type="evidence" value="ECO:0007669"/>
    <property type="project" value="UniProtKB-EC"/>
</dbReference>
<reference evidence="10 11" key="1">
    <citation type="journal article" date="2008" name="J. Bacteriol.">
        <title>Complete genome sequence of the soil actinomycete Kocuria rhizophila.</title>
        <authorList>
            <person name="Takarada H."/>
            <person name="Sekine M."/>
            <person name="Kosugi H."/>
            <person name="Matsuo Y."/>
            <person name="Fujisawa T."/>
            <person name="Omata S."/>
            <person name="Kishi E."/>
            <person name="Shimizu A."/>
            <person name="Tsukatani N."/>
            <person name="Tanikawa S."/>
            <person name="Fujita N."/>
            <person name="Harayama S."/>
        </authorList>
    </citation>
    <scope>NUCLEOTIDE SEQUENCE [LARGE SCALE GENOMIC DNA]</scope>
    <source>
        <strain evidence="11">ATCC 9341 / DSM 348 / NBRC 103217 / DC2201</strain>
    </source>
</reference>
<evidence type="ECO:0000259" key="9">
    <source>
        <dbReference type="Pfam" id="PF10502"/>
    </source>
</evidence>
<dbReference type="InterPro" id="IPR019533">
    <property type="entry name" value="Peptidase_S26"/>
</dbReference>
<dbReference type="PANTHER" id="PTHR43390">
    <property type="entry name" value="SIGNAL PEPTIDASE I"/>
    <property type="match status" value="1"/>
</dbReference>
<dbReference type="InterPro" id="IPR019758">
    <property type="entry name" value="Pept_S26A_signal_pept_1_CS"/>
</dbReference>
<dbReference type="CDD" id="cd06530">
    <property type="entry name" value="S26_SPase_I"/>
    <property type="match status" value="1"/>
</dbReference>
<keyword evidence="7" id="KW-1133">Transmembrane helix</keyword>
<feature type="region of interest" description="Disordered" evidence="8">
    <location>
        <begin position="1"/>
        <end position="39"/>
    </location>
</feature>
<dbReference type="EC" id="3.4.21.89" evidence="4 7"/>
<dbReference type="NCBIfam" id="TIGR02227">
    <property type="entry name" value="sigpep_I_bact"/>
    <property type="match status" value="1"/>
</dbReference>
<organism evidence="10 11">
    <name type="scientific">Kocuria rhizophila (strain ATCC 9341 / DSM 348 / NBRC 103217 / DC2201)</name>
    <dbReference type="NCBI Taxonomy" id="378753"/>
    <lineage>
        <taxon>Bacteria</taxon>
        <taxon>Bacillati</taxon>
        <taxon>Actinomycetota</taxon>
        <taxon>Actinomycetes</taxon>
        <taxon>Micrococcales</taxon>
        <taxon>Micrococcaceae</taxon>
        <taxon>Kocuria</taxon>
    </lineage>
</organism>
<dbReference type="GO" id="GO:0005886">
    <property type="term" value="C:plasma membrane"/>
    <property type="evidence" value="ECO:0007669"/>
    <property type="project" value="UniProtKB-SubCell"/>
</dbReference>
<protein>
    <recommendedName>
        <fullName evidence="4 7">Signal peptidase I</fullName>
        <ecNumber evidence="4 7">3.4.21.89</ecNumber>
    </recommendedName>
</protein>
<feature type="transmembrane region" description="Helical" evidence="7">
    <location>
        <begin position="48"/>
        <end position="67"/>
    </location>
</feature>
<keyword evidence="5 7" id="KW-0378">Hydrolase</keyword>
<accession>B2GFY7</accession>
<dbReference type="Gene3D" id="2.10.109.10">
    <property type="entry name" value="Umud Fragment, subunit A"/>
    <property type="match status" value="1"/>
</dbReference>
<dbReference type="PRINTS" id="PR00727">
    <property type="entry name" value="LEADERPTASE"/>
</dbReference>
<dbReference type="Proteomes" id="UP000008838">
    <property type="component" value="Chromosome"/>
</dbReference>
<evidence type="ECO:0000256" key="2">
    <source>
        <dbReference type="ARBA" id="ARBA00004401"/>
    </source>
</evidence>
<name>B2GFY7_KOCRD</name>
<dbReference type="eggNOG" id="COG0681">
    <property type="taxonomic scope" value="Bacteria"/>
</dbReference>
<comment type="catalytic activity">
    <reaction evidence="1 7">
        <text>Cleavage of hydrophobic, N-terminal signal or leader sequences from secreted and periplasmic proteins.</text>
        <dbReference type="EC" id="3.4.21.89"/>
    </reaction>
</comment>
<dbReference type="Pfam" id="PF10502">
    <property type="entry name" value="Peptidase_S26"/>
    <property type="match status" value="1"/>
</dbReference>